<keyword evidence="1" id="KW-1133">Transmembrane helix</keyword>
<accession>A0A4R9ILR7</accession>
<reference evidence="4 5" key="2">
    <citation type="journal article" date="2019" name="PLoS Negl. Trop. Dis.">
        <title>Revisiting the worldwide diversity of Leptospira species in the environment.</title>
        <authorList>
            <person name="Vincent A.T."/>
            <person name="Schiettekatte O."/>
            <person name="Bourhy P."/>
            <person name="Veyrier F.J."/>
            <person name="Picardeau M."/>
        </authorList>
    </citation>
    <scope>NUCLEOTIDE SEQUENCE [LARGE SCALE GENOMIC DNA]</scope>
    <source>
        <strain evidence="2 4">201800280</strain>
        <strain evidence="5">201800281</strain>
    </source>
</reference>
<evidence type="ECO:0000313" key="5">
    <source>
        <dbReference type="Proteomes" id="UP000297918"/>
    </source>
</evidence>
<dbReference type="Proteomes" id="UP000297394">
    <property type="component" value="Unassembled WGS sequence"/>
</dbReference>
<dbReference type="AlphaFoldDB" id="A0A4R9ILR7"/>
<proteinExistence type="predicted"/>
<organism evidence="2 4">
    <name type="scientific">Leptospira bourretii</name>
    <dbReference type="NCBI Taxonomy" id="2484962"/>
    <lineage>
        <taxon>Bacteria</taxon>
        <taxon>Pseudomonadati</taxon>
        <taxon>Spirochaetota</taxon>
        <taxon>Spirochaetia</taxon>
        <taxon>Leptospirales</taxon>
        <taxon>Leptospiraceae</taxon>
        <taxon>Leptospira</taxon>
    </lineage>
</organism>
<evidence type="ECO:0000313" key="3">
    <source>
        <dbReference type="EMBL" id="TGK89654.1"/>
    </source>
</evidence>
<keyword evidence="1" id="KW-0812">Transmembrane</keyword>
<evidence type="ECO:0000313" key="4">
    <source>
        <dbReference type="Proteomes" id="UP000297394"/>
    </source>
</evidence>
<dbReference type="EMBL" id="RQFL01000026">
    <property type="protein sequence ID" value="TGK89654.1"/>
    <property type="molecule type" value="Genomic_DNA"/>
</dbReference>
<evidence type="ECO:0000256" key="1">
    <source>
        <dbReference type="SAM" id="Phobius"/>
    </source>
</evidence>
<feature type="transmembrane region" description="Helical" evidence="1">
    <location>
        <begin position="85"/>
        <end position="102"/>
    </location>
</feature>
<dbReference type="Proteomes" id="UP000297918">
    <property type="component" value="Unassembled WGS sequence"/>
</dbReference>
<sequence>MKIFVFFKFLVIVSLLIGLFARVTVSSYQNWDDKELESYLSTNYRDKQTRIYLNAVRPYFIQRNLKNAAIFYDLNPRFGKDSAEISGLCFVVVCFMPNLMILNRHDLPNLTKFQKGKPLNIEYQGSINMVIEASSLNCANQSLNLDCDQLEMLR</sequence>
<dbReference type="RefSeq" id="WP_135750032.1">
    <property type="nucleotide sequence ID" value="NZ_RQFL01000026.1"/>
</dbReference>
<comment type="caution">
    <text evidence="2">The sequence shown here is derived from an EMBL/GenBank/DDBJ whole genome shotgun (WGS) entry which is preliminary data.</text>
</comment>
<dbReference type="EMBL" id="RQFM01000027">
    <property type="protein sequence ID" value="TGK79446.1"/>
    <property type="molecule type" value="Genomic_DNA"/>
</dbReference>
<name>A0A4R9ILR7_9LEPT</name>
<evidence type="ECO:0000313" key="2">
    <source>
        <dbReference type="EMBL" id="TGK79446.1"/>
    </source>
</evidence>
<gene>
    <name evidence="2" type="ORF">EHQ23_17725</name>
    <name evidence="3" type="ORF">EHQ26_14575</name>
</gene>
<keyword evidence="1" id="KW-0472">Membrane</keyword>
<reference evidence="3" key="1">
    <citation type="submission" date="2018-10" db="EMBL/GenBank/DDBJ databases">
        <authorList>
            <person name="Vincent A.T."/>
            <person name="Schiettekatte O."/>
            <person name="Bourhy P."/>
            <person name="Veyrier F.J."/>
            <person name="Picardeau M."/>
        </authorList>
    </citation>
    <scope>NUCLEOTIDE SEQUENCE</scope>
    <source>
        <strain evidence="3">201800281</strain>
    </source>
</reference>
<keyword evidence="5" id="KW-1185">Reference proteome</keyword>
<protein>
    <submittedName>
        <fullName evidence="2">Uncharacterized protein</fullName>
    </submittedName>
</protein>